<dbReference type="EMBL" id="CEKZ01000003">
    <property type="protein sequence ID" value="CEQ04471.1"/>
    <property type="molecule type" value="Genomic_DNA"/>
</dbReference>
<feature type="transmembrane region" description="Helical" evidence="8">
    <location>
        <begin position="404"/>
        <end position="423"/>
    </location>
</feature>
<dbReference type="InterPro" id="IPR051050">
    <property type="entry name" value="Lipid_II_flippase_MurJ/MviN"/>
</dbReference>
<comment type="pathway">
    <text evidence="8">Cell wall biogenesis; peptidoglycan biosynthesis.</text>
</comment>
<evidence type="ECO:0000256" key="8">
    <source>
        <dbReference type="HAMAP-Rule" id="MF_02078"/>
    </source>
</evidence>
<reference evidence="11" key="1">
    <citation type="submission" date="2015-01" db="EMBL/GenBank/DDBJ databases">
        <authorList>
            <person name="Aslett M.A."/>
            <person name="De Silva N."/>
        </authorList>
    </citation>
    <scope>NUCLEOTIDE SEQUENCE [LARGE SCALE GENOMIC DNA]</scope>
    <source>
        <strain evidence="11">R28058</strain>
    </source>
</reference>
<evidence type="ECO:0000313" key="10">
    <source>
        <dbReference type="EMBL" id="CEQ04471.1"/>
    </source>
</evidence>
<dbReference type="UniPathway" id="UPA00219"/>
<dbReference type="NCBIfam" id="TIGR01695">
    <property type="entry name" value="murJ_mviN"/>
    <property type="match status" value="1"/>
</dbReference>
<comment type="subcellular location">
    <subcellularLocation>
        <location evidence="1 8">Cell membrane</location>
        <topology evidence="1 8">Multi-pass membrane protein</topology>
    </subcellularLocation>
</comment>
<dbReference type="PRINTS" id="PR01806">
    <property type="entry name" value="VIRFACTRMVIN"/>
</dbReference>
<keyword evidence="7 8" id="KW-0472">Membrane</keyword>
<dbReference type="GO" id="GO:0015648">
    <property type="term" value="F:lipid-linked peptidoglycan transporter activity"/>
    <property type="evidence" value="ECO:0007669"/>
    <property type="project" value="UniProtKB-UniRule"/>
</dbReference>
<keyword evidence="3 8" id="KW-0812">Transmembrane</keyword>
<keyword evidence="8 9" id="KW-0961">Cell wall biogenesis/degradation</keyword>
<protein>
    <recommendedName>
        <fullName evidence="8">Probable lipid II flippase MurJ</fullName>
    </recommendedName>
</protein>
<evidence type="ECO:0000256" key="2">
    <source>
        <dbReference type="ARBA" id="ARBA00022475"/>
    </source>
</evidence>
<feature type="transmembrane region" description="Helical" evidence="8">
    <location>
        <begin position="474"/>
        <end position="495"/>
    </location>
</feature>
<feature type="transmembrane region" description="Helical" evidence="8">
    <location>
        <begin position="265"/>
        <end position="287"/>
    </location>
</feature>
<dbReference type="PANTHER" id="PTHR47019:SF1">
    <property type="entry name" value="LIPID II FLIPPASE MURJ"/>
    <property type="match status" value="1"/>
</dbReference>
<evidence type="ECO:0000256" key="9">
    <source>
        <dbReference type="PIRNR" id="PIRNR002869"/>
    </source>
</evidence>
<keyword evidence="2 8" id="KW-1003">Cell membrane</keyword>
<dbReference type="GO" id="GO:0071555">
    <property type="term" value="P:cell wall organization"/>
    <property type="evidence" value="ECO:0007669"/>
    <property type="project" value="UniProtKB-UniRule"/>
</dbReference>
<dbReference type="InterPro" id="IPR004268">
    <property type="entry name" value="MurJ"/>
</dbReference>
<dbReference type="HAMAP" id="MF_02078">
    <property type="entry name" value="MurJ_MviN"/>
    <property type="match status" value="1"/>
</dbReference>
<evidence type="ECO:0000256" key="6">
    <source>
        <dbReference type="ARBA" id="ARBA00022989"/>
    </source>
</evidence>
<feature type="transmembrane region" description="Helical" evidence="8">
    <location>
        <begin position="378"/>
        <end position="398"/>
    </location>
</feature>
<sequence>MSNLAKSAFWLMVVTMLSKVVGFARELVLGYFYGTSAYSDIYITAMNIPLVVFAAIGTALATTFIPLYHEALEEGGKNGALRFSNNIISIVSILSILLAILGYIFAEPLVKLFAMNFTGEKLELTIYFVRVMIIGILFIGLSNIMTSYLQIQGDFTIPGMIAFPNNIIIIISIIMSAIMKNIDILAIGGLLGMVSQFLFQVPFAIKRGYKFKPVINLKDKYLKKMMWLVLPVFIGVAVSQVNTMVDRSLASGLGDGVITALNNANRLNGFVLGLFIATLGAVIYPTLSKLSNENNQEKFAESVATSVNCVNLVALPTTVGAIVLATPVVRILFQRGAFDKTSTALTATALVFYSVGMVGVGLRDILGKVFYALKDTKTPMINGIIAVILNIVLNIALVKVMGHGGLALATSLSAIICILLLFGRLKKKIGYYGQDKIKSTFLKSLISSLIMGVVTYFVYKFLSSMLGLGFIQEAISLGVSVGIGVIVYAILVVALKVEEIYMLIDMIKKKIGRV</sequence>
<dbReference type="GO" id="GO:0008360">
    <property type="term" value="P:regulation of cell shape"/>
    <property type="evidence" value="ECO:0007669"/>
    <property type="project" value="UniProtKB-UniRule"/>
</dbReference>
<keyword evidence="8 9" id="KW-0813">Transport</keyword>
<comment type="similarity">
    <text evidence="8 9">Belongs to the MurJ/MviN family.</text>
</comment>
<dbReference type="RefSeq" id="WP_055342407.1">
    <property type="nucleotide sequence ID" value="NZ_CDNI01000003.1"/>
</dbReference>
<keyword evidence="4 8" id="KW-0133">Cell shape</keyword>
<evidence type="ECO:0000256" key="1">
    <source>
        <dbReference type="ARBA" id="ARBA00004651"/>
    </source>
</evidence>
<evidence type="ECO:0000313" key="11">
    <source>
        <dbReference type="Proteomes" id="UP000049127"/>
    </source>
</evidence>
<feature type="transmembrane region" description="Helical" evidence="8">
    <location>
        <begin position="184"/>
        <end position="205"/>
    </location>
</feature>
<dbReference type="Pfam" id="PF03023">
    <property type="entry name" value="MurJ"/>
    <property type="match status" value="1"/>
</dbReference>
<feature type="transmembrane region" description="Helical" evidence="8">
    <location>
        <begin position="226"/>
        <end position="245"/>
    </location>
</feature>
<accession>A0A0C7QLN1</accession>
<dbReference type="CDD" id="cd13123">
    <property type="entry name" value="MATE_MurJ_like"/>
    <property type="match status" value="1"/>
</dbReference>
<evidence type="ECO:0000256" key="7">
    <source>
        <dbReference type="ARBA" id="ARBA00023136"/>
    </source>
</evidence>
<feature type="transmembrane region" description="Helical" evidence="8">
    <location>
        <begin position="87"/>
        <end position="106"/>
    </location>
</feature>
<keyword evidence="5 8" id="KW-0573">Peptidoglycan synthesis</keyword>
<evidence type="ECO:0000256" key="4">
    <source>
        <dbReference type="ARBA" id="ARBA00022960"/>
    </source>
</evidence>
<feature type="transmembrane region" description="Helical" evidence="8">
    <location>
        <begin position="444"/>
        <end position="462"/>
    </location>
</feature>
<dbReference type="PANTHER" id="PTHR47019">
    <property type="entry name" value="LIPID II FLIPPASE MURJ"/>
    <property type="match status" value="1"/>
</dbReference>
<feature type="transmembrane region" description="Helical" evidence="8">
    <location>
        <begin position="345"/>
        <end position="366"/>
    </location>
</feature>
<gene>
    <name evidence="10" type="primary">murJ_3</name>
    <name evidence="8" type="synonym">murJ</name>
    <name evidence="10" type="ORF">R28058_22041</name>
</gene>
<dbReference type="Proteomes" id="UP000049127">
    <property type="component" value="Unassembled WGS sequence"/>
</dbReference>
<dbReference type="GO" id="GO:0034204">
    <property type="term" value="P:lipid translocation"/>
    <property type="evidence" value="ECO:0007669"/>
    <property type="project" value="TreeGrafter"/>
</dbReference>
<evidence type="ECO:0000256" key="5">
    <source>
        <dbReference type="ARBA" id="ARBA00022984"/>
    </source>
</evidence>
<comment type="function">
    <text evidence="8 9">Involved in peptidoglycan biosynthesis. Transports lipid-linked peptidoglycan precursors from the inner to the outer leaflet of the cytoplasmic membrane.</text>
</comment>
<dbReference type="AlphaFoldDB" id="A0A0C7QLN1"/>
<dbReference type="GO" id="GO:0005886">
    <property type="term" value="C:plasma membrane"/>
    <property type="evidence" value="ECO:0007669"/>
    <property type="project" value="UniProtKB-SubCell"/>
</dbReference>
<feature type="transmembrane region" description="Helical" evidence="8">
    <location>
        <begin position="157"/>
        <end position="178"/>
    </location>
</feature>
<proteinExistence type="inferred from homology"/>
<keyword evidence="6 8" id="KW-1133">Transmembrane helix</keyword>
<feature type="transmembrane region" description="Helical" evidence="8">
    <location>
        <begin position="308"/>
        <end position="333"/>
    </location>
</feature>
<evidence type="ECO:0000256" key="3">
    <source>
        <dbReference type="ARBA" id="ARBA00022692"/>
    </source>
</evidence>
<feature type="transmembrane region" description="Helical" evidence="8">
    <location>
        <begin position="126"/>
        <end position="145"/>
    </location>
</feature>
<dbReference type="OrthoDB" id="9804143at2"/>
<name>A0A0C7QLN1_PARSO</name>
<dbReference type="PIRSF" id="PIRSF002869">
    <property type="entry name" value="MviN"/>
    <property type="match status" value="1"/>
</dbReference>
<feature type="transmembrane region" description="Helical" evidence="8">
    <location>
        <begin position="48"/>
        <end position="67"/>
    </location>
</feature>
<dbReference type="GO" id="GO:0009252">
    <property type="term" value="P:peptidoglycan biosynthetic process"/>
    <property type="evidence" value="ECO:0007669"/>
    <property type="project" value="UniProtKB-UniRule"/>
</dbReference>
<organism evidence="10 11">
    <name type="scientific">Paraclostridium sordellii</name>
    <name type="common">Clostridium sordellii</name>
    <dbReference type="NCBI Taxonomy" id="1505"/>
    <lineage>
        <taxon>Bacteria</taxon>
        <taxon>Bacillati</taxon>
        <taxon>Bacillota</taxon>
        <taxon>Clostridia</taxon>
        <taxon>Peptostreptococcales</taxon>
        <taxon>Peptostreptococcaceae</taxon>
        <taxon>Paraclostridium</taxon>
    </lineage>
</organism>